<keyword evidence="5 7" id="KW-1133">Transmembrane helix</keyword>
<feature type="region of interest" description="Disordered" evidence="8">
    <location>
        <begin position="1"/>
        <end position="22"/>
    </location>
</feature>
<feature type="transmembrane region" description="Helical" evidence="7">
    <location>
        <begin position="186"/>
        <end position="212"/>
    </location>
</feature>
<dbReference type="InterPro" id="IPR035906">
    <property type="entry name" value="MetI-like_sf"/>
</dbReference>
<reference evidence="10 11" key="1">
    <citation type="journal article" date="2023" name="Microbiol. Spectr.">
        <title>Synergy between Genome Mining, Metabolomics, and Bioinformatics Uncovers Antibacterial Chlorinated Carbazole Alkaloids and Their Biosynthetic Gene Cluster from Streptomyces tubbatahanensis sp. nov., a Novel Actinomycete Isolated from Sulu Sea, Philippines.</title>
        <authorList>
            <person name="Tenebro C.P."/>
            <person name="Trono D.J.V.L."/>
            <person name="Balida L.A.P."/>
            <person name="Bayog L.K.A."/>
            <person name="Bruna J.R."/>
            <person name="Sabido E.M."/>
            <person name="Caspe D.P.C."/>
            <person name="de Los Santos E.L.C."/>
            <person name="Saludes J.P."/>
            <person name="Dalisay D.S."/>
        </authorList>
    </citation>
    <scope>NUCLEOTIDE SEQUENCE [LARGE SCALE GENOMIC DNA]</scope>
    <source>
        <strain evidence="10 11">DSD3025</strain>
    </source>
</reference>
<feature type="transmembrane region" description="Helical" evidence="7">
    <location>
        <begin position="104"/>
        <end position="125"/>
    </location>
</feature>
<feature type="transmembrane region" description="Helical" evidence="7">
    <location>
        <begin position="233"/>
        <end position="251"/>
    </location>
</feature>
<evidence type="ECO:0000313" key="11">
    <source>
        <dbReference type="Proteomes" id="UP001202244"/>
    </source>
</evidence>
<proteinExistence type="inferred from homology"/>
<evidence type="ECO:0000256" key="6">
    <source>
        <dbReference type="ARBA" id="ARBA00023136"/>
    </source>
</evidence>
<dbReference type="RefSeq" id="WP_242748981.1">
    <property type="nucleotide sequence ID" value="NZ_CP093846.1"/>
</dbReference>
<evidence type="ECO:0000256" key="1">
    <source>
        <dbReference type="ARBA" id="ARBA00004651"/>
    </source>
</evidence>
<gene>
    <name evidence="10" type="ORF">MMF93_02020</name>
</gene>
<keyword evidence="2 7" id="KW-0813">Transport</keyword>
<feature type="transmembrane region" description="Helical" evidence="7">
    <location>
        <begin position="146"/>
        <end position="166"/>
    </location>
</feature>
<dbReference type="Proteomes" id="UP001202244">
    <property type="component" value="Chromosome"/>
</dbReference>
<accession>A0ABY3XLT3</accession>
<feature type="compositionally biased region" description="Pro residues" evidence="8">
    <location>
        <begin position="1"/>
        <end position="10"/>
    </location>
</feature>
<evidence type="ECO:0000256" key="5">
    <source>
        <dbReference type="ARBA" id="ARBA00022989"/>
    </source>
</evidence>
<feature type="transmembrane region" description="Helical" evidence="7">
    <location>
        <begin position="40"/>
        <end position="66"/>
    </location>
</feature>
<dbReference type="Gene3D" id="1.10.3720.10">
    <property type="entry name" value="MetI-like"/>
    <property type="match status" value="1"/>
</dbReference>
<evidence type="ECO:0000259" key="9">
    <source>
        <dbReference type="PROSITE" id="PS50928"/>
    </source>
</evidence>
<keyword evidence="4 7" id="KW-0812">Transmembrane</keyword>
<dbReference type="InterPro" id="IPR050809">
    <property type="entry name" value="UgpAE/MalFG_permease"/>
</dbReference>
<organism evidence="10 11">
    <name type="scientific">Streptomyces tubbatahanensis</name>
    <dbReference type="NCBI Taxonomy" id="2923272"/>
    <lineage>
        <taxon>Bacteria</taxon>
        <taxon>Bacillati</taxon>
        <taxon>Actinomycetota</taxon>
        <taxon>Actinomycetes</taxon>
        <taxon>Kitasatosporales</taxon>
        <taxon>Streptomycetaceae</taxon>
        <taxon>Streptomyces</taxon>
    </lineage>
</organism>
<evidence type="ECO:0000256" key="7">
    <source>
        <dbReference type="RuleBase" id="RU363032"/>
    </source>
</evidence>
<dbReference type="SUPFAM" id="SSF161098">
    <property type="entry name" value="MetI-like"/>
    <property type="match status" value="1"/>
</dbReference>
<keyword evidence="11" id="KW-1185">Reference proteome</keyword>
<evidence type="ECO:0000256" key="4">
    <source>
        <dbReference type="ARBA" id="ARBA00022692"/>
    </source>
</evidence>
<comment type="subcellular location">
    <subcellularLocation>
        <location evidence="1 7">Cell membrane</location>
        <topology evidence="1 7">Multi-pass membrane protein</topology>
    </subcellularLocation>
</comment>
<sequence length="332" mass="36403">MADTAPPAPLDTPRRSARRPPAPAPVRRLTLWQRIKRDKVMLLLALPGLAYFVVFHYVPLLGYMVAFQDYQPYLGYMHSVWAGFTNFTTAFAQPAFWSAAGNTLRIAVIQLVFFFPVPIGLALLLNSVVSDRLRRFVQSVVYLPHFIGWVIIVSVFQQILGGAGLLPDVLGSLGLPRYDMMSDPEAFPWLLTLQMVWKDAGWGTIIILAALLTIDRQSYEAAAIDGAGPARRLWHVTLPGLAPVIILLLILNLGQVLSVGFEQILLQRDAVGPGAGEVLDTYVYYHGIKDNDWGVAAAVGLIKAVIGTALVLGANKVAHRLGHEGVYRGADR</sequence>
<evidence type="ECO:0000256" key="3">
    <source>
        <dbReference type="ARBA" id="ARBA00022475"/>
    </source>
</evidence>
<dbReference type="EMBL" id="CP093846">
    <property type="protein sequence ID" value="UNS95381.1"/>
    <property type="molecule type" value="Genomic_DNA"/>
</dbReference>
<dbReference type="PANTHER" id="PTHR43227">
    <property type="entry name" value="BLL4140 PROTEIN"/>
    <property type="match status" value="1"/>
</dbReference>
<feature type="domain" description="ABC transmembrane type-1" evidence="9">
    <location>
        <begin position="100"/>
        <end position="314"/>
    </location>
</feature>
<evidence type="ECO:0000256" key="2">
    <source>
        <dbReference type="ARBA" id="ARBA00022448"/>
    </source>
</evidence>
<keyword evidence="3" id="KW-1003">Cell membrane</keyword>
<protein>
    <submittedName>
        <fullName evidence="10">ABC transporter permease subunit</fullName>
    </submittedName>
</protein>
<evidence type="ECO:0000313" key="10">
    <source>
        <dbReference type="EMBL" id="UNS95381.1"/>
    </source>
</evidence>
<comment type="similarity">
    <text evidence="7">Belongs to the binding-protein-dependent transport system permease family.</text>
</comment>
<dbReference type="PROSITE" id="PS50928">
    <property type="entry name" value="ABC_TM1"/>
    <property type="match status" value="1"/>
</dbReference>
<feature type="transmembrane region" description="Helical" evidence="7">
    <location>
        <begin position="293"/>
        <end position="314"/>
    </location>
</feature>
<dbReference type="PANTHER" id="PTHR43227:SF11">
    <property type="entry name" value="BLL4140 PROTEIN"/>
    <property type="match status" value="1"/>
</dbReference>
<dbReference type="Pfam" id="PF00528">
    <property type="entry name" value="BPD_transp_1"/>
    <property type="match status" value="1"/>
</dbReference>
<keyword evidence="6 7" id="KW-0472">Membrane</keyword>
<dbReference type="InterPro" id="IPR000515">
    <property type="entry name" value="MetI-like"/>
</dbReference>
<evidence type="ECO:0000256" key="8">
    <source>
        <dbReference type="SAM" id="MobiDB-lite"/>
    </source>
</evidence>
<dbReference type="CDD" id="cd06261">
    <property type="entry name" value="TM_PBP2"/>
    <property type="match status" value="1"/>
</dbReference>
<name>A0ABY3XLT3_9ACTN</name>